<comment type="caution">
    <text evidence="1">The sequence shown here is derived from an EMBL/GenBank/DDBJ whole genome shotgun (WGS) entry which is preliminary data.</text>
</comment>
<evidence type="ECO:0000313" key="2">
    <source>
        <dbReference type="Proteomes" id="UP000273105"/>
    </source>
</evidence>
<gene>
    <name evidence="1" type="ORF">D9K79_03135</name>
</gene>
<dbReference type="SUPFAM" id="SSF52467">
    <property type="entry name" value="DHS-like NAD/FAD-binding domain"/>
    <property type="match status" value="1"/>
</dbReference>
<reference evidence="1 2" key="1">
    <citation type="submission" date="2018-09" db="EMBL/GenBank/DDBJ databases">
        <title>The draft genome of Acinetobacter sp. strains.</title>
        <authorList>
            <person name="Qin J."/>
            <person name="Feng Y."/>
            <person name="Zong Z."/>
        </authorList>
    </citation>
    <scope>NUCLEOTIDE SEQUENCE [LARGE SCALE GENOMIC DNA]</scope>
    <source>
        <strain evidence="1 2">WCHAc060001</strain>
    </source>
</reference>
<evidence type="ECO:0008006" key="3">
    <source>
        <dbReference type="Google" id="ProtNLM"/>
    </source>
</evidence>
<dbReference type="Proteomes" id="UP000273105">
    <property type="component" value="Unassembled WGS sequence"/>
</dbReference>
<name>A0ABX9U9G0_9GAMM</name>
<dbReference type="EMBL" id="RCHE01000004">
    <property type="protein sequence ID" value="RLL49312.1"/>
    <property type="molecule type" value="Genomic_DNA"/>
</dbReference>
<organism evidence="1 2">
    <name type="scientific">Acinetobacter cumulans</name>
    <dbReference type="NCBI Taxonomy" id="2136182"/>
    <lineage>
        <taxon>Bacteria</taxon>
        <taxon>Pseudomonadati</taxon>
        <taxon>Pseudomonadota</taxon>
        <taxon>Gammaproteobacteria</taxon>
        <taxon>Moraxellales</taxon>
        <taxon>Moraxellaceae</taxon>
        <taxon>Acinetobacter</taxon>
    </lineage>
</organism>
<dbReference type="InterPro" id="IPR011990">
    <property type="entry name" value="TPR-like_helical_dom_sf"/>
</dbReference>
<dbReference type="RefSeq" id="WP_121531111.1">
    <property type="nucleotide sequence ID" value="NZ_RCHE01000004.1"/>
</dbReference>
<protein>
    <recommendedName>
        <fullName evidence="3">Deacetylase sirtuin-type domain-containing protein</fullName>
    </recommendedName>
</protein>
<sequence>MNPKREELLKHLAASLKDAKEDGGAILLVGAGISVSAGIPPAQKLMKIAIDNFPNYFTEEVKRQSIENLSILQYNDIMSKLSPAHRKEIFQWHIQGNEAKNIPKAKLNFAHLAIAELLKQGYIKRILTTNFDPLLINACYMVGMYPLPAIYDLGSVDQINPELFDDPCIIYLNGQHAGQVQRNTSSQLNIHDPILQKVVVSTGCKSPWIVAGYSGENDPLMDALNELRPFNNWLYWLEYKEQVLQKESHQFLENDEECKVIYGCDADSIFLQINKDIECPLSFIEDPSERLQLYIDEIKFNTHQQLGNFYQEFIHDCKKHLERINHSQKLEQHQKFINLVYKILKISDLEGSYNFKERAKPSQYKHLIQERLKNLFTLKKHLLEALESKPNNFWALLNLSHTCLTIYRIQKENNLLSEPSFLQEAENALNKLKTTDEYRNNTNNIISRILYNQACLEALKDNVDSSLNLLEASLKQNQKDTESYFTLSDVETDFDFKNLLMHPKFKELCNQYF</sequence>
<evidence type="ECO:0000313" key="1">
    <source>
        <dbReference type="EMBL" id="RLL49312.1"/>
    </source>
</evidence>
<proteinExistence type="predicted"/>
<dbReference type="InterPro" id="IPR029035">
    <property type="entry name" value="DHS-like_NAD/FAD-binding_dom"/>
</dbReference>
<accession>A0ABX9U9G0</accession>
<dbReference type="Gene3D" id="3.40.50.1220">
    <property type="entry name" value="TPP-binding domain"/>
    <property type="match status" value="1"/>
</dbReference>
<dbReference type="Gene3D" id="1.25.40.10">
    <property type="entry name" value="Tetratricopeptide repeat domain"/>
    <property type="match status" value="1"/>
</dbReference>
<keyword evidence="2" id="KW-1185">Reference proteome</keyword>
<dbReference type="SUPFAM" id="SSF48452">
    <property type="entry name" value="TPR-like"/>
    <property type="match status" value="1"/>
</dbReference>